<accession>A0A067SNW0</accession>
<sequence length="595" mass="66304">MDDSGPSRQENSLYAVLNLPKGASQAEIHERHRALSLIFHPDKQTNDSLKTAATKEFLEIQKAYQVLSDPFLRQVYDTLGSEGLGMQWPIAMRSKSKEEIQEILNQNEINITRHRLRQSLIPKGKFSCSFDASPLFDRQSTGVFGGSTKTIRDRIRATGVLSQSLVYGAETKVTESTSIALEGRSNFEQNKGSIRFLGTVRHQFSPRIVTLATFNFFHPYVTRFEVNYEDSDNAVNCKTAFSPVIINIFPSTTLSFTRRLFRSEPQRGKITLHLAKQPSISFFYVSPPTLDLTEEEGLSPQFGPPTTLGLKFVAFERNIGVTFDAIFPTLIAETSLVLIELSTRLKASIQYSVAGLSCTLGANWSNETAEVSSTLILNPTGLLLQFDLNYLEQQLSLPIVLSIESSPLLALGTIIVPSSVSLLGYYFLVIPRRRARRRAHFQASRKAFEEDSDSRRERNAVQSVLKDAVRKQLRLEAGREGLVIQEATYGAAETEVEGAKESLFLDITVPLQALVRNSQLHIPGGTSKAALQGFSDPAPFTAKLLRIRYLFRGLVHYAEIPDYMPVVLPLAEHQVKGTVDEKTGFNTNLPPRVEA</sequence>
<proteinExistence type="predicted"/>
<feature type="transmembrane region" description="Helical" evidence="2">
    <location>
        <begin position="408"/>
        <end position="428"/>
    </location>
</feature>
<dbReference type="InterPro" id="IPR024586">
    <property type="entry name" value="DnaJ-like_C11_C"/>
</dbReference>
<dbReference type="PANTHER" id="PTHR44157:SF1">
    <property type="entry name" value="DNAJ HOMOLOG SUBFAMILY C MEMBER 11"/>
    <property type="match status" value="1"/>
</dbReference>
<dbReference type="InterPro" id="IPR052243">
    <property type="entry name" value="Mito_inner_membrane_organizer"/>
</dbReference>
<dbReference type="InterPro" id="IPR001623">
    <property type="entry name" value="DnaJ_domain"/>
</dbReference>
<keyword evidence="2" id="KW-1133">Transmembrane helix</keyword>
<dbReference type="OrthoDB" id="10248838at2759"/>
<protein>
    <recommendedName>
        <fullName evidence="3">J domain-containing protein</fullName>
    </recommendedName>
</protein>
<reference evidence="5" key="1">
    <citation type="journal article" date="2014" name="Proc. Natl. Acad. Sci. U.S.A.">
        <title>Extensive sampling of basidiomycete genomes demonstrates inadequacy of the white-rot/brown-rot paradigm for wood decay fungi.</title>
        <authorList>
            <person name="Riley R."/>
            <person name="Salamov A.A."/>
            <person name="Brown D.W."/>
            <person name="Nagy L.G."/>
            <person name="Floudas D."/>
            <person name="Held B.W."/>
            <person name="Levasseur A."/>
            <person name="Lombard V."/>
            <person name="Morin E."/>
            <person name="Otillar R."/>
            <person name="Lindquist E.A."/>
            <person name="Sun H."/>
            <person name="LaButti K.M."/>
            <person name="Schmutz J."/>
            <person name="Jabbour D."/>
            <person name="Luo H."/>
            <person name="Baker S.E."/>
            <person name="Pisabarro A.G."/>
            <person name="Walton J.D."/>
            <person name="Blanchette R.A."/>
            <person name="Henrissat B."/>
            <person name="Martin F."/>
            <person name="Cullen D."/>
            <person name="Hibbett D.S."/>
            <person name="Grigoriev I.V."/>
        </authorList>
    </citation>
    <scope>NUCLEOTIDE SEQUENCE [LARGE SCALE GENOMIC DNA]</scope>
    <source>
        <strain evidence="5">CBS 339.88</strain>
    </source>
</reference>
<evidence type="ECO:0000256" key="1">
    <source>
        <dbReference type="ARBA" id="ARBA00023186"/>
    </source>
</evidence>
<dbReference type="HOGENOM" id="CLU_019611_0_1_1"/>
<dbReference type="Pfam" id="PF11875">
    <property type="entry name" value="DnaJ-like_C11_C"/>
    <property type="match status" value="1"/>
</dbReference>
<dbReference type="EMBL" id="KL142388">
    <property type="protein sequence ID" value="KDR72591.1"/>
    <property type="molecule type" value="Genomic_DNA"/>
</dbReference>
<keyword evidence="5" id="KW-1185">Reference proteome</keyword>
<dbReference type="PRINTS" id="PR00625">
    <property type="entry name" value="JDOMAIN"/>
</dbReference>
<keyword evidence="2" id="KW-0812">Transmembrane</keyword>
<dbReference type="Pfam" id="PF00226">
    <property type="entry name" value="DnaJ"/>
    <property type="match status" value="1"/>
</dbReference>
<keyword evidence="1" id="KW-0143">Chaperone</keyword>
<evidence type="ECO:0000256" key="2">
    <source>
        <dbReference type="SAM" id="Phobius"/>
    </source>
</evidence>
<dbReference type="PROSITE" id="PS50076">
    <property type="entry name" value="DNAJ_2"/>
    <property type="match status" value="1"/>
</dbReference>
<dbReference type="SMART" id="SM00271">
    <property type="entry name" value="DnaJ"/>
    <property type="match status" value="1"/>
</dbReference>
<dbReference type="PANTHER" id="PTHR44157">
    <property type="entry name" value="DNAJ HOMOLOG SUBFAMILY C MEMBER 11"/>
    <property type="match status" value="1"/>
</dbReference>
<evidence type="ECO:0000259" key="3">
    <source>
        <dbReference type="PROSITE" id="PS50076"/>
    </source>
</evidence>
<dbReference type="AlphaFoldDB" id="A0A067SNW0"/>
<dbReference type="InterPro" id="IPR055225">
    <property type="entry name" value="DNAJC11-like_beta-barrel"/>
</dbReference>
<dbReference type="SUPFAM" id="SSF46565">
    <property type="entry name" value="Chaperone J-domain"/>
    <property type="match status" value="1"/>
</dbReference>
<dbReference type="Proteomes" id="UP000027222">
    <property type="component" value="Unassembled WGS sequence"/>
</dbReference>
<dbReference type="Gene3D" id="1.10.287.110">
    <property type="entry name" value="DnaJ domain"/>
    <property type="match status" value="1"/>
</dbReference>
<dbReference type="GO" id="GO:0042407">
    <property type="term" value="P:cristae formation"/>
    <property type="evidence" value="ECO:0007669"/>
    <property type="project" value="TreeGrafter"/>
</dbReference>
<dbReference type="GO" id="GO:0005739">
    <property type="term" value="C:mitochondrion"/>
    <property type="evidence" value="ECO:0007669"/>
    <property type="project" value="GOC"/>
</dbReference>
<name>A0A067SNW0_GALM3</name>
<feature type="domain" description="J" evidence="3">
    <location>
        <begin position="12"/>
        <end position="80"/>
    </location>
</feature>
<organism evidence="4 5">
    <name type="scientific">Galerina marginata (strain CBS 339.88)</name>
    <dbReference type="NCBI Taxonomy" id="685588"/>
    <lineage>
        <taxon>Eukaryota</taxon>
        <taxon>Fungi</taxon>
        <taxon>Dikarya</taxon>
        <taxon>Basidiomycota</taxon>
        <taxon>Agaricomycotina</taxon>
        <taxon>Agaricomycetes</taxon>
        <taxon>Agaricomycetidae</taxon>
        <taxon>Agaricales</taxon>
        <taxon>Agaricineae</taxon>
        <taxon>Strophariaceae</taxon>
        <taxon>Galerina</taxon>
    </lineage>
</organism>
<gene>
    <name evidence="4" type="ORF">GALMADRAFT_252737</name>
</gene>
<dbReference type="Pfam" id="PF22774">
    <property type="entry name" value="DNAJC11_beta-barrel"/>
    <property type="match status" value="1"/>
</dbReference>
<dbReference type="STRING" id="685588.A0A067SNW0"/>
<dbReference type="InterPro" id="IPR036869">
    <property type="entry name" value="J_dom_sf"/>
</dbReference>
<keyword evidence="2" id="KW-0472">Membrane</keyword>
<evidence type="ECO:0000313" key="4">
    <source>
        <dbReference type="EMBL" id="KDR72591.1"/>
    </source>
</evidence>
<evidence type="ECO:0000313" key="5">
    <source>
        <dbReference type="Proteomes" id="UP000027222"/>
    </source>
</evidence>
<dbReference type="CDD" id="cd06257">
    <property type="entry name" value="DnaJ"/>
    <property type="match status" value="1"/>
</dbReference>